<evidence type="ECO:0000313" key="2">
    <source>
        <dbReference type="Proteomes" id="UP001066276"/>
    </source>
</evidence>
<dbReference type="EMBL" id="JANPWB010000016">
    <property type="protein sequence ID" value="KAJ1082045.1"/>
    <property type="molecule type" value="Genomic_DNA"/>
</dbReference>
<gene>
    <name evidence="1" type="ORF">NDU88_002215</name>
</gene>
<accession>A0AAV7KUZ9</accession>
<dbReference type="AlphaFoldDB" id="A0AAV7KUZ9"/>
<protein>
    <submittedName>
        <fullName evidence="1">Uncharacterized protein</fullName>
    </submittedName>
</protein>
<proteinExistence type="predicted"/>
<sequence length="126" mass="13489">MLTIAEGGKEWKCSRLEEHFVSKVISRLVNSLSAQLVGGGRGALTQAAGRKQGCCMSFPYWGELPSARDGCALPQSSLSCQGSSRRCQALQAEARDLGPVCRPSWEQLITSAAGRRTAAKPLTTCF</sequence>
<keyword evidence="2" id="KW-1185">Reference proteome</keyword>
<name>A0AAV7KUZ9_PLEWA</name>
<evidence type="ECO:0000313" key="1">
    <source>
        <dbReference type="EMBL" id="KAJ1082045.1"/>
    </source>
</evidence>
<organism evidence="1 2">
    <name type="scientific">Pleurodeles waltl</name>
    <name type="common">Iberian ribbed newt</name>
    <dbReference type="NCBI Taxonomy" id="8319"/>
    <lineage>
        <taxon>Eukaryota</taxon>
        <taxon>Metazoa</taxon>
        <taxon>Chordata</taxon>
        <taxon>Craniata</taxon>
        <taxon>Vertebrata</taxon>
        <taxon>Euteleostomi</taxon>
        <taxon>Amphibia</taxon>
        <taxon>Batrachia</taxon>
        <taxon>Caudata</taxon>
        <taxon>Salamandroidea</taxon>
        <taxon>Salamandridae</taxon>
        <taxon>Pleurodelinae</taxon>
        <taxon>Pleurodeles</taxon>
    </lineage>
</organism>
<comment type="caution">
    <text evidence="1">The sequence shown here is derived from an EMBL/GenBank/DDBJ whole genome shotgun (WGS) entry which is preliminary data.</text>
</comment>
<reference evidence="1" key="1">
    <citation type="journal article" date="2022" name="bioRxiv">
        <title>Sequencing and chromosome-scale assembly of the giantPleurodeles waltlgenome.</title>
        <authorList>
            <person name="Brown T."/>
            <person name="Elewa A."/>
            <person name="Iarovenko S."/>
            <person name="Subramanian E."/>
            <person name="Araus A.J."/>
            <person name="Petzold A."/>
            <person name="Susuki M."/>
            <person name="Suzuki K.-i.T."/>
            <person name="Hayashi T."/>
            <person name="Toyoda A."/>
            <person name="Oliveira C."/>
            <person name="Osipova E."/>
            <person name="Leigh N.D."/>
            <person name="Simon A."/>
            <person name="Yun M.H."/>
        </authorList>
    </citation>
    <scope>NUCLEOTIDE SEQUENCE</scope>
    <source>
        <strain evidence="1">20211129_DDA</strain>
        <tissue evidence="1">Liver</tissue>
    </source>
</reference>
<dbReference type="Proteomes" id="UP001066276">
    <property type="component" value="Chromosome 12"/>
</dbReference>